<feature type="region of interest" description="Disordered" evidence="1">
    <location>
        <begin position="1"/>
        <end position="24"/>
    </location>
</feature>
<protein>
    <submittedName>
        <fullName evidence="2">Uncharacterized protein</fullName>
    </submittedName>
</protein>
<dbReference type="AlphaFoldDB" id="A0A545V361"/>
<accession>A0A545V361</accession>
<comment type="caution">
    <text evidence="2">The sequence shown here is derived from an EMBL/GenBank/DDBJ whole genome shotgun (WGS) entry which is preliminary data.</text>
</comment>
<gene>
    <name evidence="2" type="ORF">IF1G_04730</name>
</gene>
<name>A0A545V361_9HYPO</name>
<sequence length="145" mass="15906">MNVTLPGFVNKNKGGKGGGVNLDPQMSNLRKRSQSVPHRLCMVTNLRWVRIYWGFIVSLTVVTVHGTDYDILTATLNLQEDPCSLPLVMTRQRCWCIVFCLSRTTPSRYVRPVNLGVTQNGYKALAPKGEGGGGGGGNPLFDWPA</sequence>
<organism evidence="2 3">
    <name type="scientific">Cordyceps javanica</name>
    <dbReference type="NCBI Taxonomy" id="43265"/>
    <lineage>
        <taxon>Eukaryota</taxon>
        <taxon>Fungi</taxon>
        <taxon>Dikarya</taxon>
        <taxon>Ascomycota</taxon>
        <taxon>Pezizomycotina</taxon>
        <taxon>Sordariomycetes</taxon>
        <taxon>Hypocreomycetidae</taxon>
        <taxon>Hypocreales</taxon>
        <taxon>Cordycipitaceae</taxon>
        <taxon>Cordyceps</taxon>
    </lineage>
</organism>
<dbReference type="EMBL" id="SPUK01000006">
    <property type="protein sequence ID" value="TQV96147.1"/>
    <property type="molecule type" value="Genomic_DNA"/>
</dbReference>
<dbReference type="Proteomes" id="UP000315783">
    <property type="component" value="Unassembled WGS sequence"/>
</dbReference>
<evidence type="ECO:0000256" key="1">
    <source>
        <dbReference type="SAM" id="MobiDB-lite"/>
    </source>
</evidence>
<evidence type="ECO:0000313" key="2">
    <source>
        <dbReference type="EMBL" id="TQV96147.1"/>
    </source>
</evidence>
<proteinExistence type="predicted"/>
<keyword evidence="3" id="KW-1185">Reference proteome</keyword>
<reference evidence="2 3" key="1">
    <citation type="journal article" date="2019" name="Appl. Microbiol. Biotechnol.">
        <title>Genome sequence of Isaria javanica and comparative genome analysis insights into family S53 peptidase evolution in fungal entomopathogens.</title>
        <authorList>
            <person name="Lin R."/>
            <person name="Zhang X."/>
            <person name="Xin B."/>
            <person name="Zou M."/>
            <person name="Gao Y."/>
            <person name="Qin F."/>
            <person name="Hu Q."/>
            <person name="Xie B."/>
            <person name="Cheng X."/>
        </authorList>
    </citation>
    <scope>NUCLEOTIDE SEQUENCE [LARGE SCALE GENOMIC DNA]</scope>
    <source>
        <strain evidence="2 3">IJ1G</strain>
    </source>
</reference>
<evidence type="ECO:0000313" key="3">
    <source>
        <dbReference type="Proteomes" id="UP000315783"/>
    </source>
</evidence>